<keyword evidence="1" id="KW-0808">Transferase</keyword>
<sequence>MKKYKVGYIAGVFDLFHIGHLNLFKRAKEECDYLIVGVLVDELSVACKNKKPYIPFEERIQIVESIQYVDRAVKVVQENLDKMIAWEIYQFNCLFSGNDWEGHPVWDMEKKKLNEVGADIVFFPYTKSISSTQIRSAISAKNQE</sequence>
<dbReference type="Pfam" id="PF01467">
    <property type="entry name" value="CTP_transf_like"/>
    <property type="match status" value="1"/>
</dbReference>
<accession>A0ABR9AWD4</accession>
<dbReference type="InterPro" id="IPR050385">
    <property type="entry name" value="Archaeal_FAD_synthase"/>
</dbReference>
<comment type="caution">
    <text evidence="4">The sequence shown here is derived from an EMBL/GenBank/DDBJ whole genome shotgun (WGS) entry which is preliminary data.</text>
</comment>
<keyword evidence="2 4" id="KW-0548">Nucleotidyltransferase</keyword>
<dbReference type="InterPro" id="IPR004821">
    <property type="entry name" value="Cyt_trans-like"/>
</dbReference>
<evidence type="ECO:0000313" key="5">
    <source>
        <dbReference type="Proteomes" id="UP000634529"/>
    </source>
</evidence>
<dbReference type="SUPFAM" id="SSF52374">
    <property type="entry name" value="Nucleotidylyl transferase"/>
    <property type="match status" value="1"/>
</dbReference>
<reference evidence="4 5" key="1">
    <citation type="submission" date="2020-09" db="EMBL/GenBank/DDBJ databases">
        <title>Paenibacillus sp. CAU 1523 isolated from sand of Haeundae Beach.</title>
        <authorList>
            <person name="Kim W."/>
        </authorList>
    </citation>
    <scope>NUCLEOTIDE SEQUENCE [LARGE SCALE GENOMIC DNA]</scope>
    <source>
        <strain evidence="4 5">CAU 1523</strain>
    </source>
</reference>
<evidence type="ECO:0000313" key="4">
    <source>
        <dbReference type="EMBL" id="MBD8497959.1"/>
    </source>
</evidence>
<proteinExistence type="predicted"/>
<dbReference type="Gene3D" id="3.40.50.620">
    <property type="entry name" value="HUPs"/>
    <property type="match status" value="1"/>
</dbReference>
<dbReference type="RefSeq" id="WP_192024371.1">
    <property type="nucleotide sequence ID" value="NZ_JACYTN010000003.1"/>
</dbReference>
<feature type="domain" description="Cytidyltransferase-like" evidence="3">
    <location>
        <begin position="9"/>
        <end position="136"/>
    </location>
</feature>
<dbReference type="NCBIfam" id="TIGR00125">
    <property type="entry name" value="cyt_tran_rel"/>
    <property type="match status" value="1"/>
</dbReference>
<dbReference type="EMBL" id="JACYTN010000003">
    <property type="protein sequence ID" value="MBD8497959.1"/>
    <property type="molecule type" value="Genomic_DNA"/>
</dbReference>
<organism evidence="4 5">
    <name type="scientific">Paenibacillus arenosi</name>
    <dbReference type="NCBI Taxonomy" id="2774142"/>
    <lineage>
        <taxon>Bacteria</taxon>
        <taxon>Bacillati</taxon>
        <taxon>Bacillota</taxon>
        <taxon>Bacilli</taxon>
        <taxon>Bacillales</taxon>
        <taxon>Paenibacillaceae</taxon>
        <taxon>Paenibacillus</taxon>
    </lineage>
</organism>
<gene>
    <name evidence="4" type="ORF">IFO66_06520</name>
</gene>
<protein>
    <submittedName>
        <fullName evidence="4">Adenylyltransferase/cytidyltransferase family protein</fullName>
    </submittedName>
</protein>
<dbReference type="Proteomes" id="UP000634529">
    <property type="component" value="Unassembled WGS sequence"/>
</dbReference>
<dbReference type="InterPro" id="IPR014729">
    <property type="entry name" value="Rossmann-like_a/b/a_fold"/>
</dbReference>
<evidence type="ECO:0000259" key="3">
    <source>
        <dbReference type="Pfam" id="PF01467"/>
    </source>
</evidence>
<dbReference type="PANTHER" id="PTHR43793">
    <property type="entry name" value="FAD SYNTHASE"/>
    <property type="match status" value="1"/>
</dbReference>
<name>A0ABR9AWD4_9BACL</name>
<dbReference type="PANTHER" id="PTHR43793:SF1">
    <property type="entry name" value="FAD SYNTHASE"/>
    <property type="match status" value="1"/>
</dbReference>
<keyword evidence="5" id="KW-1185">Reference proteome</keyword>
<dbReference type="GO" id="GO:0016779">
    <property type="term" value="F:nucleotidyltransferase activity"/>
    <property type="evidence" value="ECO:0007669"/>
    <property type="project" value="UniProtKB-KW"/>
</dbReference>
<evidence type="ECO:0000256" key="2">
    <source>
        <dbReference type="ARBA" id="ARBA00022695"/>
    </source>
</evidence>
<evidence type="ECO:0000256" key="1">
    <source>
        <dbReference type="ARBA" id="ARBA00022679"/>
    </source>
</evidence>